<dbReference type="InterPro" id="IPR031148">
    <property type="entry name" value="Plexin"/>
</dbReference>
<dbReference type="GO" id="GO:0017154">
    <property type="term" value="F:semaphorin receptor activity"/>
    <property type="evidence" value="ECO:0007669"/>
    <property type="project" value="InterPro"/>
</dbReference>
<dbReference type="Pfam" id="PF01833">
    <property type="entry name" value="TIG"/>
    <property type="match status" value="2"/>
</dbReference>
<dbReference type="Gene3D" id="2.60.40.10">
    <property type="entry name" value="Immunoglobulins"/>
    <property type="match status" value="4"/>
</dbReference>
<dbReference type="SUPFAM" id="SSF81296">
    <property type="entry name" value="E set domains"/>
    <property type="match status" value="2"/>
</dbReference>
<evidence type="ECO:0000259" key="1">
    <source>
        <dbReference type="Pfam" id="PF01833"/>
    </source>
</evidence>
<accession>A0A1V9ZJP5</accession>
<organism evidence="2 3">
    <name type="scientific">Achlya hypogyna</name>
    <name type="common">Oomycete</name>
    <name type="synonym">Protoachlya hypogyna</name>
    <dbReference type="NCBI Taxonomy" id="1202772"/>
    <lineage>
        <taxon>Eukaryota</taxon>
        <taxon>Sar</taxon>
        <taxon>Stramenopiles</taxon>
        <taxon>Oomycota</taxon>
        <taxon>Saprolegniomycetes</taxon>
        <taxon>Saprolegniales</taxon>
        <taxon>Achlyaceae</taxon>
        <taxon>Achlya</taxon>
    </lineage>
</organism>
<dbReference type="PANTHER" id="PTHR22625:SF70">
    <property type="entry name" value="PLEXIN A, ISOFORM A"/>
    <property type="match status" value="1"/>
</dbReference>
<protein>
    <recommendedName>
        <fullName evidence="1">IPT/TIG domain-containing protein</fullName>
    </recommendedName>
</protein>
<keyword evidence="3" id="KW-1185">Reference proteome</keyword>
<dbReference type="OrthoDB" id="125363at2759"/>
<feature type="domain" description="IPT/TIG" evidence="1">
    <location>
        <begin position="621"/>
        <end position="695"/>
    </location>
</feature>
<proteinExistence type="predicted"/>
<dbReference type="InterPro" id="IPR014756">
    <property type="entry name" value="Ig_E-set"/>
</dbReference>
<gene>
    <name evidence="2" type="ORF">ACHHYP_09075</name>
</gene>
<dbReference type="CDD" id="cd00102">
    <property type="entry name" value="IPT"/>
    <property type="match status" value="2"/>
</dbReference>
<dbReference type="Proteomes" id="UP000243579">
    <property type="component" value="Unassembled WGS sequence"/>
</dbReference>
<name>A0A1V9ZJP5_ACHHY</name>
<reference evidence="2 3" key="1">
    <citation type="journal article" date="2014" name="Genome Biol. Evol.">
        <title>The secreted proteins of Achlya hypogyna and Thraustotheca clavata identify the ancestral oomycete secretome and reveal gene acquisitions by horizontal gene transfer.</title>
        <authorList>
            <person name="Misner I."/>
            <person name="Blouin N."/>
            <person name="Leonard G."/>
            <person name="Richards T.A."/>
            <person name="Lane C.E."/>
        </authorList>
    </citation>
    <scope>NUCLEOTIDE SEQUENCE [LARGE SCALE GENOMIC DNA]</scope>
    <source>
        <strain evidence="2 3">ATCC 48635</strain>
    </source>
</reference>
<sequence>MLAANDTLLTPRRASRTAASFTIEGLSPASGPTRGGTEVAVIGSRFGGSFHTPRRATDVHLRSQVRPCDATVRFMLGKKILSQRPARLLNSKKLMCTTPPFLDPLLSTNWPTWGIVSILISLEGSPYVACAQTFQYYVPPHVHTIMPPTFPMVQPSTMPPLRMQLSVAETPQTIMTETEVSVLQRMTTSFPLLFRVRRGSPREEWIVPGVLEPSEATEIVYSVEFPPEAGLGLYSIDATWNGIDFDDDEPLTAQPSLWSDWLPHKQFEIFAPPVLRALTPTACYYAQGQTLRLDLSEWVAPGQEKSAHAMIRFEGVRQTAHSDDYTVLVPMAIGTTKVVTLMTPWFHEVGLHRISISINGGVHFTTYDKPHLLVYHKPSCEFLTPEYGISRGDTELSLRIAFVHPRVHEDHPLVPLEDTDIETSSPLWVRFVLESSRLLLATVPGTLSSCRQFVQCRTPPNTEVESFQYSQVEAAALELSLDGVLYFPLAPKKPFQFYAPPQLKSFSTTHAPTTGGTHLTIELWHSLPDCRLSRVRFRCPKTFAVKDVAAQTQKQTPTSVDCIVPPWPAIADDGDFALVVVEVTLNGVDYHTDTARFEPSTNEYFGGYRKCFLFYRQPRVLFVSPAYVPSTGGTQVVLHGDGLRNYGGPIQVAFSNGTSTRYVPGTVEDARVVCAAPPFPPGPCNVAIALNGQQFTGDWNGHGDCISTDSDSRIYYFDVPEFTALVPASGPLCGRTFVQIFGVGFFETGTVEVRFAAPEIEYEEVVPGVVTDGVLMCTTPRSPVEYSMQVSWSFSDRIFLGLEQKRKAIYTYA</sequence>
<dbReference type="InterPro" id="IPR002909">
    <property type="entry name" value="IPT_dom"/>
</dbReference>
<feature type="domain" description="IPT/TIG" evidence="1">
    <location>
        <begin position="720"/>
        <end position="790"/>
    </location>
</feature>
<dbReference type="EMBL" id="JNBR01000089">
    <property type="protein sequence ID" value="OQR98212.1"/>
    <property type="molecule type" value="Genomic_DNA"/>
</dbReference>
<evidence type="ECO:0000313" key="3">
    <source>
        <dbReference type="Proteomes" id="UP000243579"/>
    </source>
</evidence>
<dbReference type="AlphaFoldDB" id="A0A1V9ZJP5"/>
<comment type="caution">
    <text evidence="2">The sequence shown here is derived from an EMBL/GenBank/DDBJ whole genome shotgun (WGS) entry which is preliminary data.</text>
</comment>
<dbReference type="InterPro" id="IPR013783">
    <property type="entry name" value="Ig-like_fold"/>
</dbReference>
<evidence type="ECO:0000313" key="2">
    <source>
        <dbReference type="EMBL" id="OQR98212.1"/>
    </source>
</evidence>
<dbReference type="STRING" id="1202772.A0A1V9ZJP5"/>
<dbReference type="PANTHER" id="PTHR22625">
    <property type="entry name" value="PLEXIN"/>
    <property type="match status" value="1"/>
</dbReference>